<keyword evidence="3" id="KW-0862">Zinc</keyword>
<organism evidence="6 7">
    <name type="scientific">Celeribacter neptunius</name>
    <dbReference type="NCBI Taxonomy" id="588602"/>
    <lineage>
        <taxon>Bacteria</taxon>
        <taxon>Pseudomonadati</taxon>
        <taxon>Pseudomonadota</taxon>
        <taxon>Alphaproteobacteria</taxon>
        <taxon>Rhodobacterales</taxon>
        <taxon>Roseobacteraceae</taxon>
        <taxon>Celeribacter</taxon>
    </lineage>
</organism>
<reference evidence="7" key="1">
    <citation type="submission" date="2016-10" db="EMBL/GenBank/DDBJ databases">
        <authorList>
            <person name="Varghese N."/>
            <person name="Submissions S."/>
        </authorList>
    </citation>
    <scope>NUCLEOTIDE SEQUENCE [LARGE SCALE GENOMIC DNA]</scope>
    <source>
        <strain evidence="7">DSM 26471</strain>
    </source>
</reference>
<dbReference type="SUPFAM" id="SSF51316">
    <property type="entry name" value="Mss4-like"/>
    <property type="match status" value="1"/>
</dbReference>
<evidence type="ECO:0000256" key="4">
    <source>
        <dbReference type="ARBA" id="ARBA00023239"/>
    </source>
</evidence>
<protein>
    <submittedName>
        <fullName evidence="6">Uncharacterized conserved protein</fullName>
    </submittedName>
</protein>
<dbReference type="InterPro" id="IPR006913">
    <property type="entry name" value="CENP-V/GFA"/>
</dbReference>
<dbReference type="GO" id="GO:0016846">
    <property type="term" value="F:carbon-sulfur lyase activity"/>
    <property type="evidence" value="ECO:0007669"/>
    <property type="project" value="InterPro"/>
</dbReference>
<gene>
    <name evidence="6" type="ORF">SAMN04487991_3648</name>
</gene>
<keyword evidence="7" id="KW-1185">Reference proteome</keyword>
<feature type="domain" description="CENP-V/GFA" evidence="5">
    <location>
        <begin position="13"/>
        <end position="111"/>
    </location>
</feature>
<dbReference type="EMBL" id="FORH01000008">
    <property type="protein sequence ID" value="SFK04400.1"/>
    <property type="molecule type" value="Genomic_DNA"/>
</dbReference>
<evidence type="ECO:0000256" key="3">
    <source>
        <dbReference type="ARBA" id="ARBA00022833"/>
    </source>
</evidence>
<evidence type="ECO:0000313" key="6">
    <source>
        <dbReference type="EMBL" id="SFK04400.1"/>
    </source>
</evidence>
<dbReference type="STRING" id="588602.SAMN04487991_3648"/>
<evidence type="ECO:0000259" key="5">
    <source>
        <dbReference type="PROSITE" id="PS51891"/>
    </source>
</evidence>
<keyword evidence="2" id="KW-0479">Metal-binding</keyword>
<dbReference type="Gene3D" id="3.90.1590.10">
    <property type="entry name" value="glutathione-dependent formaldehyde- activating enzyme (gfa)"/>
    <property type="match status" value="1"/>
</dbReference>
<dbReference type="AlphaFoldDB" id="A0A1I3WAH8"/>
<dbReference type="PANTHER" id="PTHR33337:SF40">
    <property type="entry name" value="CENP-V_GFA DOMAIN-CONTAINING PROTEIN-RELATED"/>
    <property type="match status" value="1"/>
</dbReference>
<accession>A0A1I3WAH8</accession>
<dbReference type="PROSITE" id="PS51891">
    <property type="entry name" value="CENP_V_GFA"/>
    <property type="match status" value="1"/>
</dbReference>
<dbReference type="Pfam" id="PF04828">
    <property type="entry name" value="GFA"/>
    <property type="match status" value="1"/>
</dbReference>
<dbReference type="OrthoDB" id="54411at2"/>
<sequence length="152" mass="16468">MSNDNLWRDTPAGSGGCQCGAVRYTFTAGPSKATICHCRMCQRAVGGPFAALLELPRDRISWAGAPKRFASSSKADRGFCPECGTPLFYDFHDRDVIEVTAGSLPPDFPYRPVKQWGMESRCGWLDGLPRLPGAETFETGISSNQSSENDGA</sequence>
<dbReference type="PANTHER" id="PTHR33337">
    <property type="entry name" value="GFA DOMAIN-CONTAINING PROTEIN"/>
    <property type="match status" value="1"/>
</dbReference>
<dbReference type="GO" id="GO:0046872">
    <property type="term" value="F:metal ion binding"/>
    <property type="evidence" value="ECO:0007669"/>
    <property type="project" value="UniProtKB-KW"/>
</dbReference>
<keyword evidence="4" id="KW-0456">Lyase</keyword>
<comment type="similarity">
    <text evidence="1">Belongs to the Gfa family.</text>
</comment>
<evidence type="ECO:0000313" key="7">
    <source>
        <dbReference type="Proteomes" id="UP000199630"/>
    </source>
</evidence>
<proteinExistence type="inferred from homology"/>
<dbReference type="RefSeq" id="WP_090062141.1">
    <property type="nucleotide sequence ID" value="NZ_FORH01000008.1"/>
</dbReference>
<name>A0A1I3WAH8_9RHOB</name>
<dbReference type="Proteomes" id="UP000199630">
    <property type="component" value="Unassembled WGS sequence"/>
</dbReference>
<dbReference type="InterPro" id="IPR011057">
    <property type="entry name" value="Mss4-like_sf"/>
</dbReference>
<evidence type="ECO:0000256" key="2">
    <source>
        <dbReference type="ARBA" id="ARBA00022723"/>
    </source>
</evidence>
<evidence type="ECO:0000256" key="1">
    <source>
        <dbReference type="ARBA" id="ARBA00005495"/>
    </source>
</evidence>